<dbReference type="SUPFAM" id="SSF54427">
    <property type="entry name" value="NTF2-like"/>
    <property type="match status" value="1"/>
</dbReference>
<feature type="domain" description="SnoaL-like" evidence="1">
    <location>
        <begin position="24"/>
        <end position="125"/>
    </location>
</feature>
<evidence type="ECO:0000313" key="2">
    <source>
        <dbReference type="EMBL" id="ORA05039.1"/>
    </source>
</evidence>
<comment type="caution">
    <text evidence="2">The sequence shown here is derived from an EMBL/GenBank/DDBJ whole genome shotgun (WGS) entry which is preliminary data.</text>
</comment>
<keyword evidence="3" id="KW-1185">Reference proteome</keyword>
<dbReference type="EMBL" id="MVHJ01000007">
    <property type="protein sequence ID" value="ORA05039.1"/>
    <property type="molecule type" value="Genomic_DNA"/>
</dbReference>
<accession>A0A1W9YYI6</accession>
<organism evidence="2 3">
    <name type="scientific">Mycolicibacterium bacteremicum</name>
    <name type="common">Mycobacterium bacteremicum</name>
    <dbReference type="NCBI Taxonomy" id="564198"/>
    <lineage>
        <taxon>Bacteria</taxon>
        <taxon>Bacillati</taxon>
        <taxon>Actinomycetota</taxon>
        <taxon>Actinomycetes</taxon>
        <taxon>Mycobacteriales</taxon>
        <taxon>Mycobacteriaceae</taxon>
        <taxon>Mycolicibacterium</taxon>
    </lineage>
</organism>
<dbReference type="OrthoDB" id="4153705at2"/>
<dbReference type="Pfam" id="PF12680">
    <property type="entry name" value="SnoaL_2"/>
    <property type="match status" value="1"/>
</dbReference>
<evidence type="ECO:0000313" key="3">
    <source>
        <dbReference type="Proteomes" id="UP000192366"/>
    </source>
</evidence>
<dbReference type="Proteomes" id="UP000192366">
    <property type="component" value="Unassembled WGS sequence"/>
</dbReference>
<protein>
    <recommendedName>
        <fullName evidence="1">SnoaL-like domain-containing protein</fullName>
    </recommendedName>
</protein>
<dbReference type="InterPro" id="IPR032710">
    <property type="entry name" value="NTF2-like_dom_sf"/>
</dbReference>
<reference evidence="2 3" key="1">
    <citation type="submission" date="2017-02" db="EMBL/GenBank/DDBJ databases">
        <title>The new phylogeny of genus Mycobacterium.</title>
        <authorList>
            <person name="Tortoli E."/>
            <person name="Trovato A."/>
            <person name="Cirillo D.M."/>
        </authorList>
    </citation>
    <scope>NUCLEOTIDE SEQUENCE [LARGE SCALE GENOMIC DNA]</scope>
    <source>
        <strain evidence="2 3">DSM 45578</strain>
    </source>
</reference>
<gene>
    <name evidence="2" type="ORF">BST17_10235</name>
</gene>
<dbReference type="Gene3D" id="3.10.450.50">
    <property type="match status" value="1"/>
</dbReference>
<proteinExistence type="predicted"/>
<name>A0A1W9YYI6_MYCBA</name>
<dbReference type="AlphaFoldDB" id="A0A1W9YYI6"/>
<dbReference type="InterPro" id="IPR037401">
    <property type="entry name" value="SnoaL-like"/>
</dbReference>
<evidence type="ECO:0000259" key="1">
    <source>
        <dbReference type="Pfam" id="PF12680"/>
    </source>
</evidence>
<sequence length="137" mass="15381">MIGAMTAHENTRDRLTHVLNQWLSMWNGDHDLAEDLCAPEFRIWFGAFPGAGDGVVDPTSFQHFLTTYRTQFPDARFTPGEVAVDEIAGRGALVWTLRSTPPGDNREREVGGVDQFTFEQGRVRQVWSMGGAEPRPF</sequence>